<dbReference type="FunFam" id="3.30.420.10:FF:000045">
    <property type="entry name" value="3'-5' exonuclease DinG"/>
    <property type="match status" value="1"/>
</dbReference>
<dbReference type="NCBIfam" id="TIGR00573">
    <property type="entry name" value="dnaq"/>
    <property type="match status" value="1"/>
</dbReference>
<dbReference type="PANTHER" id="PTHR30231:SF41">
    <property type="entry name" value="DNA POLYMERASE III SUBUNIT EPSILON"/>
    <property type="match status" value="1"/>
</dbReference>
<dbReference type="GO" id="GO:0003887">
    <property type="term" value="F:DNA-directed DNA polymerase activity"/>
    <property type="evidence" value="ECO:0007669"/>
    <property type="project" value="InterPro"/>
</dbReference>
<dbReference type="InterPro" id="IPR006054">
    <property type="entry name" value="DnaQ"/>
</dbReference>
<reference evidence="4" key="1">
    <citation type="submission" date="2016-10" db="EMBL/GenBank/DDBJ databases">
        <authorList>
            <person name="Varghese N."/>
            <person name="Submissions S."/>
        </authorList>
    </citation>
    <scope>NUCLEOTIDE SEQUENCE [LARGE SCALE GENOMIC DNA]</scope>
    <source>
        <strain evidence="4">DSM 11005</strain>
    </source>
</reference>
<feature type="domain" description="Exonuclease" evidence="2">
    <location>
        <begin position="53"/>
        <end position="222"/>
    </location>
</feature>
<gene>
    <name evidence="3" type="ORF">SAMN04487864_10629</name>
</gene>
<dbReference type="AlphaFoldDB" id="A0A1G6L383"/>
<dbReference type="Proteomes" id="UP000198943">
    <property type="component" value="Unassembled WGS sequence"/>
</dbReference>
<evidence type="ECO:0000313" key="4">
    <source>
        <dbReference type="Proteomes" id="UP000198943"/>
    </source>
</evidence>
<dbReference type="InterPro" id="IPR036397">
    <property type="entry name" value="RNaseH_sf"/>
</dbReference>
<dbReference type="RefSeq" id="WP_176760431.1">
    <property type="nucleotide sequence ID" value="NZ_FMYW01000006.1"/>
</dbReference>
<proteinExistence type="predicted"/>
<dbReference type="InterPro" id="IPR012337">
    <property type="entry name" value="RNaseH-like_sf"/>
</dbReference>
<sequence>MKEEAITPRQKQAVALTPRQKQLALAKKRRQNWRRQVQNRVNKNEIPNPCRCSFVVFDLEGAGFLEEDITEIAAIRVSASGDILDIYQQLVKPITKLNRRVVAITGITEDMLADKPKLTDVLDEFFAFVGDSIVLGHDIGYNDIMNINMACRRFHRKDLFLPRFLDTERIAKRLLPTQTGGKFGLDALMKYYNLQAEGEHRALADCYSAWALYRSLLREYESKKEEL</sequence>
<keyword evidence="1 3" id="KW-0540">Nuclease</keyword>
<dbReference type="GO" id="GO:0003677">
    <property type="term" value="F:DNA binding"/>
    <property type="evidence" value="ECO:0007669"/>
    <property type="project" value="InterPro"/>
</dbReference>
<name>A0A1G6L383_9FIRM</name>
<dbReference type="PANTHER" id="PTHR30231">
    <property type="entry name" value="DNA POLYMERASE III SUBUNIT EPSILON"/>
    <property type="match status" value="1"/>
</dbReference>
<dbReference type="InterPro" id="IPR013520">
    <property type="entry name" value="Ribonucl_H"/>
</dbReference>
<dbReference type="EMBL" id="FMYW01000006">
    <property type="protein sequence ID" value="SDC37613.1"/>
    <property type="molecule type" value="Genomic_DNA"/>
</dbReference>
<dbReference type="CDD" id="cd06127">
    <property type="entry name" value="DEDDh"/>
    <property type="match status" value="1"/>
</dbReference>
<dbReference type="SUPFAM" id="SSF53098">
    <property type="entry name" value="Ribonuclease H-like"/>
    <property type="match status" value="1"/>
</dbReference>
<dbReference type="SMART" id="SM00479">
    <property type="entry name" value="EXOIII"/>
    <property type="match status" value="1"/>
</dbReference>
<dbReference type="Pfam" id="PF00929">
    <property type="entry name" value="RNase_T"/>
    <property type="match status" value="1"/>
</dbReference>
<keyword evidence="4" id="KW-1185">Reference proteome</keyword>
<dbReference type="GO" id="GO:0008408">
    <property type="term" value="F:3'-5' exonuclease activity"/>
    <property type="evidence" value="ECO:0007669"/>
    <property type="project" value="TreeGrafter"/>
</dbReference>
<dbReference type="Gene3D" id="3.30.420.10">
    <property type="entry name" value="Ribonuclease H-like superfamily/Ribonuclease H"/>
    <property type="match status" value="1"/>
</dbReference>
<organism evidence="3 4">
    <name type="scientific">Succiniclasticum ruminis</name>
    <dbReference type="NCBI Taxonomy" id="40841"/>
    <lineage>
        <taxon>Bacteria</taxon>
        <taxon>Bacillati</taxon>
        <taxon>Bacillota</taxon>
        <taxon>Negativicutes</taxon>
        <taxon>Acidaminococcales</taxon>
        <taxon>Acidaminococcaceae</taxon>
        <taxon>Succiniclasticum</taxon>
    </lineage>
</organism>
<protein>
    <submittedName>
        <fullName evidence="3">Exonuclease, DNA polymerase III, epsilon subunit family</fullName>
    </submittedName>
</protein>
<dbReference type="GO" id="GO:0005829">
    <property type="term" value="C:cytosol"/>
    <property type="evidence" value="ECO:0007669"/>
    <property type="project" value="TreeGrafter"/>
</dbReference>
<evidence type="ECO:0000256" key="1">
    <source>
        <dbReference type="ARBA" id="ARBA00022839"/>
    </source>
</evidence>
<dbReference type="GO" id="GO:0045004">
    <property type="term" value="P:DNA replication proofreading"/>
    <property type="evidence" value="ECO:0007669"/>
    <property type="project" value="TreeGrafter"/>
</dbReference>
<keyword evidence="1 3" id="KW-0378">Hydrolase</keyword>
<keyword evidence="1 3" id="KW-0269">Exonuclease</keyword>
<accession>A0A1G6L383</accession>
<evidence type="ECO:0000313" key="3">
    <source>
        <dbReference type="EMBL" id="SDC37613.1"/>
    </source>
</evidence>
<evidence type="ECO:0000259" key="2">
    <source>
        <dbReference type="SMART" id="SM00479"/>
    </source>
</evidence>